<sequence length="166" mass="17710">MKAAKLQKTNAMRELDRAGVAYEARTYEDDGEEASGLGVAIAQMLDEDPDQSFKTLVTETPEGGHVVCCIPVAEELDLKAAARAAGAKSLSMMHVRDLVGVTGYVRGGCSPIGMKKRFPTLLDETCVLFDTINISGGRRGLSLTLATDDLIRVTDAIVAPICRPVV</sequence>
<comment type="similarity">
    <text evidence="1 4">Belongs to the prolyl-tRNA editing family. YbaK/EbsC subfamily.</text>
</comment>
<organism evidence="6 7">
    <name type="scientific">Collinsella ihumii</name>
    <dbReference type="NCBI Taxonomy" id="1720204"/>
    <lineage>
        <taxon>Bacteria</taxon>
        <taxon>Bacillati</taxon>
        <taxon>Actinomycetota</taxon>
        <taxon>Coriobacteriia</taxon>
        <taxon>Coriobacteriales</taxon>
        <taxon>Coriobacteriaceae</taxon>
        <taxon>Collinsella</taxon>
    </lineage>
</organism>
<keyword evidence="3 4" id="KW-0456">Lyase</keyword>
<name>A0A921ITD2_9ACTN</name>
<evidence type="ECO:0000256" key="2">
    <source>
        <dbReference type="ARBA" id="ARBA00022917"/>
    </source>
</evidence>
<dbReference type="NCBIfam" id="TIGR00011">
    <property type="entry name" value="YbaK_EbsC"/>
    <property type="match status" value="1"/>
</dbReference>
<evidence type="ECO:0000256" key="3">
    <source>
        <dbReference type="ARBA" id="ARBA00023239"/>
    </source>
</evidence>
<dbReference type="CDD" id="cd00002">
    <property type="entry name" value="YbaK_deacylase"/>
    <property type="match status" value="1"/>
</dbReference>
<dbReference type="PIRSF" id="PIRSF006181">
    <property type="entry name" value="EbsC_YbaK"/>
    <property type="match status" value="1"/>
</dbReference>
<dbReference type="SUPFAM" id="SSF55826">
    <property type="entry name" value="YbaK/ProRS associated domain"/>
    <property type="match status" value="1"/>
</dbReference>
<evidence type="ECO:0000256" key="4">
    <source>
        <dbReference type="PIRNR" id="PIRNR006181"/>
    </source>
</evidence>
<dbReference type="InterPro" id="IPR036754">
    <property type="entry name" value="YbaK/aa-tRNA-synt-asso_dom_sf"/>
</dbReference>
<comment type="caution">
    <text evidence="6">The sequence shown here is derived from an EMBL/GenBank/DDBJ whole genome shotgun (WGS) entry which is preliminary data.</text>
</comment>
<protein>
    <recommendedName>
        <fullName evidence="4">Cys-tRNA(Pro)/Cys-tRNA(Cys) deacylase</fullName>
        <ecNumber evidence="4">4.2.-.-</ecNumber>
    </recommendedName>
</protein>
<dbReference type="Gene3D" id="3.90.960.10">
    <property type="entry name" value="YbaK/aminoacyl-tRNA synthetase-associated domain"/>
    <property type="match status" value="1"/>
</dbReference>
<reference evidence="6" key="1">
    <citation type="journal article" date="2021" name="PeerJ">
        <title>Extensive microbial diversity within the chicken gut microbiome revealed by metagenomics and culture.</title>
        <authorList>
            <person name="Gilroy R."/>
            <person name="Ravi A."/>
            <person name="Getino M."/>
            <person name="Pursley I."/>
            <person name="Horton D.L."/>
            <person name="Alikhan N.F."/>
            <person name="Baker D."/>
            <person name="Gharbi K."/>
            <person name="Hall N."/>
            <person name="Watson M."/>
            <person name="Adriaenssens E.M."/>
            <person name="Foster-Nyarko E."/>
            <person name="Jarju S."/>
            <person name="Secka A."/>
            <person name="Antonio M."/>
            <person name="Oren A."/>
            <person name="Chaudhuri R.R."/>
            <person name="La Ragione R."/>
            <person name="Hildebrand F."/>
            <person name="Pallen M.J."/>
        </authorList>
    </citation>
    <scope>NUCLEOTIDE SEQUENCE</scope>
    <source>
        <strain evidence="6">ChiGjej2B2-7701</strain>
    </source>
</reference>
<proteinExistence type="inferred from homology"/>
<dbReference type="EMBL" id="DYVF01000051">
    <property type="protein sequence ID" value="HJG31470.1"/>
    <property type="molecule type" value="Genomic_DNA"/>
</dbReference>
<dbReference type="Pfam" id="PF04073">
    <property type="entry name" value="tRNA_edit"/>
    <property type="match status" value="1"/>
</dbReference>
<dbReference type="PANTHER" id="PTHR30411:SF0">
    <property type="entry name" value="CYS-TRNA(PRO)_CYS-TRNA(CYS) DEACYLASE YBAK"/>
    <property type="match status" value="1"/>
</dbReference>
<dbReference type="GO" id="GO:0006412">
    <property type="term" value="P:translation"/>
    <property type="evidence" value="ECO:0007669"/>
    <property type="project" value="UniProtKB-KW"/>
</dbReference>
<evidence type="ECO:0000256" key="1">
    <source>
        <dbReference type="ARBA" id="ARBA00009798"/>
    </source>
</evidence>
<dbReference type="EC" id="4.2.-.-" evidence="4"/>
<evidence type="ECO:0000259" key="5">
    <source>
        <dbReference type="Pfam" id="PF04073"/>
    </source>
</evidence>
<reference evidence="6" key="2">
    <citation type="submission" date="2021-09" db="EMBL/GenBank/DDBJ databases">
        <authorList>
            <person name="Gilroy R."/>
        </authorList>
    </citation>
    <scope>NUCLEOTIDE SEQUENCE</scope>
    <source>
        <strain evidence="6">ChiGjej2B2-7701</strain>
    </source>
</reference>
<dbReference type="InterPro" id="IPR007214">
    <property type="entry name" value="YbaK/aa-tRNA-synth-assoc-dom"/>
</dbReference>
<dbReference type="InterPro" id="IPR004369">
    <property type="entry name" value="Prolyl-tRNA_editing_YbaK/EbsC"/>
</dbReference>
<dbReference type="AlphaFoldDB" id="A0A921ITD2"/>
<dbReference type="GO" id="GO:0016829">
    <property type="term" value="F:lyase activity"/>
    <property type="evidence" value="ECO:0007669"/>
    <property type="project" value="UniProtKB-KW"/>
</dbReference>
<keyword evidence="2 4" id="KW-0648">Protein biosynthesis</keyword>
<dbReference type="PANTHER" id="PTHR30411">
    <property type="entry name" value="CYTOPLASMIC PROTEIN"/>
    <property type="match status" value="1"/>
</dbReference>
<evidence type="ECO:0000313" key="6">
    <source>
        <dbReference type="EMBL" id="HJG31470.1"/>
    </source>
</evidence>
<feature type="domain" description="YbaK/aminoacyl-tRNA synthetase-associated" evidence="5">
    <location>
        <begin position="40"/>
        <end position="152"/>
    </location>
</feature>
<accession>A0A921ITD2</accession>
<dbReference type="Proteomes" id="UP000746751">
    <property type="component" value="Unassembled WGS sequence"/>
</dbReference>
<evidence type="ECO:0000313" key="7">
    <source>
        <dbReference type="Proteomes" id="UP000746751"/>
    </source>
</evidence>
<dbReference type="GO" id="GO:0002161">
    <property type="term" value="F:aminoacyl-tRNA deacylase activity"/>
    <property type="evidence" value="ECO:0007669"/>
    <property type="project" value="InterPro"/>
</dbReference>
<gene>
    <name evidence="6" type="primary">ybaK</name>
    <name evidence="6" type="ORF">K8U80_08765</name>
</gene>